<proteinExistence type="predicted"/>
<dbReference type="Proteomes" id="UP001303115">
    <property type="component" value="Unassembled WGS sequence"/>
</dbReference>
<feature type="compositionally biased region" description="Low complexity" evidence="1">
    <location>
        <begin position="373"/>
        <end position="390"/>
    </location>
</feature>
<dbReference type="EMBL" id="MU854322">
    <property type="protein sequence ID" value="KAK4044005.1"/>
    <property type="molecule type" value="Genomic_DNA"/>
</dbReference>
<sequence>MAETYGLELVAQYLERDDDVDSLFGDETEPASLFTDAGAVEPSQEPDCEPASPLSQERPHQATNPAAQLDSRHLQAHAQSTQSTPHHGLSFPQLALPVPQLSLPAVPDPPGAFLSHQDGHTSGDLVVSTKDSTYTASRSGIATASPEEALDDAALEAELEGLWEATPSHEQPVNAHAESRENDAIQREGEILATQIPGFRYANSNTNSFIRLPRRVDRDQKLAEDLGYYITLNRQTKVEVLYSYLELNMKDGKRLSGDMKKLLKEPPLIGLVEQTTSAKETKKTLIRIALYMLMSKEWGRTWFGEDNETAASRKLLWPRDSSIIVAAFVMVLYRTYTNLKQVHQANLRAEARVKNANHDAAPSSPPPSPSPSPLARRANSPSAQRASSPQSPTPTPEGQSFFEALAKDACAAKKRKHTEAVLGLNQNPIEVEVPANARLKYHVYIKDKDDGADVAPPTTYRHTDYVIARGAFSSLKAAFAAAGHDPAYVIQTPFGRKLITCEDDWESAVLSIYNVRRAGGVVEVDVFV</sequence>
<feature type="region of interest" description="Disordered" evidence="1">
    <location>
        <begin position="20"/>
        <end position="126"/>
    </location>
</feature>
<evidence type="ECO:0000313" key="3">
    <source>
        <dbReference type="Proteomes" id="UP001303115"/>
    </source>
</evidence>
<feature type="compositionally biased region" description="Acidic residues" evidence="1">
    <location>
        <begin position="20"/>
        <end position="29"/>
    </location>
</feature>
<dbReference type="AlphaFoldDB" id="A0AAN6PSY5"/>
<feature type="compositionally biased region" description="Pro residues" evidence="1">
    <location>
        <begin position="363"/>
        <end position="372"/>
    </location>
</feature>
<comment type="caution">
    <text evidence="2">The sequence shown here is derived from an EMBL/GenBank/DDBJ whole genome shotgun (WGS) entry which is preliminary data.</text>
</comment>
<name>A0AAN6PSY5_9PEZI</name>
<reference evidence="3" key="1">
    <citation type="journal article" date="2023" name="Mol. Phylogenet. Evol.">
        <title>Genome-scale phylogeny and comparative genomics of the fungal order Sordariales.</title>
        <authorList>
            <person name="Hensen N."/>
            <person name="Bonometti L."/>
            <person name="Westerberg I."/>
            <person name="Brannstrom I.O."/>
            <person name="Guillou S."/>
            <person name="Cros-Aarteil S."/>
            <person name="Calhoun S."/>
            <person name="Haridas S."/>
            <person name="Kuo A."/>
            <person name="Mondo S."/>
            <person name="Pangilinan J."/>
            <person name="Riley R."/>
            <person name="LaButti K."/>
            <person name="Andreopoulos B."/>
            <person name="Lipzen A."/>
            <person name="Chen C."/>
            <person name="Yan M."/>
            <person name="Daum C."/>
            <person name="Ng V."/>
            <person name="Clum A."/>
            <person name="Steindorff A."/>
            <person name="Ohm R.A."/>
            <person name="Martin F."/>
            <person name="Silar P."/>
            <person name="Natvig D.O."/>
            <person name="Lalanne C."/>
            <person name="Gautier V."/>
            <person name="Ament-Velasquez S.L."/>
            <person name="Kruys A."/>
            <person name="Hutchinson M.I."/>
            <person name="Powell A.J."/>
            <person name="Barry K."/>
            <person name="Miller A.N."/>
            <person name="Grigoriev I.V."/>
            <person name="Debuchy R."/>
            <person name="Gladieux P."/>
            <person name="Hiltunen Thoren M."/>
            <person name="Johannesson H."/>
        </authorList>
    </citation>
    <scope>NUCLEOTIDE SEQUENCE [LARGE SCALE GENOMIC DNA]</scope>
    <source>
        <strain evidence="3">CBS 284.82</strain>
    </source>
</reference>
<organism evidence="2 3">
    <name type="scientific">Parachaetomium inaequale</name>
    <dbReference type="NCBI Taxonomy" id="2588326"/>
    <lineage>
        <taxon>Eukaryota</taxon>
        <taxon>Fungi</taxon>
        <taxon>Dikarya</taxon>
        <taxon>Ascomycota</taxon>
        <taxon>Pezizomycotina</taxon>
        <taxon>Sordariomycetes</taxon>
        <taxon>Sordariomycetidae</taxon>
        <taxon>Sordariales</taxon>
        <taxon>Chaetomiaceae</taxon>
        <taxon>Parachaetomium</taxon>
    </lineage>
</organism>
<keyword evidence="3" id="KW-1185">Reference proteome</keyword>
<feature type="region of interest" description="Disordered" evidence="1">
    <location>
        <begin position="355"/>
        <end position="399"/>
    </location>
</feature>
<evidence type="ECO:0000256" key="1">
    <source>
        <dbReference type="SAM" id="MobiDB-lite"/>
    </source>
</evidence>
<accession>A0AAN6PSY5</accession>
<protein>
    <submittedName>
        <fullName evidence="2">Uncharacterized protein</fullName>
    </submittedName>
</protein>
<evidence type="ECO:0000313" key="2">
    <source>
        <dbReference type="EMBL" id="KAK4044005.1"/>
    </source>
</evidence>
<gene>
    <name evidence="2" type="ORF">C8A01DRAFT_43167</name>
</gene>